<protein>
    <recommendedName>
        <fullName evidence="2">N-acetyltransferase domain-containing protein</fullName>
    </recommendedName>
</protein>
<gene>
    <name evidence="1" type="ORF">LCGC14_1742460</name>
</gene>
<feature type="non-terminal residue" evidence="1">
    <location>
        <position position="152"/>
    </location>
</feature>
<proteinExistence type="predicted"/>
<evidence type="ECO:0000313" key="1">
    <source>
        <dbReference type="EMBL" id="KKM06588.1"/>
    </source>
</evidence>
<evidence type="ECO:0008006" key="2">
    <source>
        <dbReference type="Google" id="ProtNLM"/>
    </source>
</evidence>
<name>A0A0F9K5Y7_9ZZZZ</name>
<dbReference type="AlphaFoldDB" id="A0A0F9K5Y7"/>
<sequence length="152" mass="17769">MIRRCTIEDLDFVDSVLRHDSVYPFIADDHSPPVEEFTSEAMLKNPDVYFLTTNEFTVILAIPILNNVVYDFHINMMKPEGRGKTAKESLKEAIDYMFHDTKCLKLVGFIAVIFGNFINDWLTNSDQILLIRFQQWTKFLRKKQTSISIKQE</sequence>
<reference evidence="1" key="1">
    <citation type="journal article" date="2015" name="Nature">
        <title>Complex archaea that bridge the gap between prokaryotes and eukaryotes.</title>
        <authorList>
            <person name="Spang A."/>
            <person name="Saw J.H."/>
            <person name="Jorgensen S.L."/>
            <person name="Zaremba-Niedzwiedzka K."/>
            <person name="Martijn J."/>
            <person name="Lind A.E."/>
            <person name="van Eijk R."/>
            <person name="Schleper C."/>
            <person name="Guy L."/>
            <person name="Ettema T.J."/>
        </authorList>
    </citation>
    <scope>NUCLEOTIDE SEQUENCE</scope>
</reference>
<comment type="caution">
    <text evidence="1">The sequence shown here is derived from an EMBL/GenBank/DDBJ whole genome shotgun (WGS) entry which is preliminary data.</text>
</comment>
<organism evidence="1">
    <name type="scientific">marine sediment metagenome</name>
    <dbReference type="NCBI Taxonomy" id="412755"/>
    <lineage>
        <taxon>unclassified sequences</taxon>
        <taxon>metagenomes</taxon>
        <taxon>ecological metagenomes</taxon>
    </lineage>
</organism>
<dbReference type="EMBL" id="LAZR01015956">
    <property type="protein sequence ID" value="KKM06588.1"/>
    <property type="molecule type" value="Genomic_DNA"/>
</dbReference>
<accession>A0A0F9K5Y7</accession>